<name>A0A5B0LX74_PUCGR</name>
<feature type="chain" id="PRO_5036137127" description="TNFR-Cys domain-containing protein" evidence="1">
    <location>
        <begin position="25"/>
        <end position="131"/>
    </location>
</feature>
<sequence length="131" mass="14654">MSRASWRVTMVVFLLAFAVVFTSSSLDPVSCGVCGETSNLILTDAHRYCPETRGCNLHQCQNLREGTQIICKSCSDPTPQFIWKDCSANHKADKCPTCRLWDIARARVPQSKRRGALLLDNLLDGFLLPHE</sequence>
<dbReference type="Proteomes" id="UP000325313">
    <property type="component" value="Unassembled WGS sequence"/>
</dbReference>
<accession>A0A5B0LX74</accession>
<evidence type="ECO:0000313" key="3">
    <source>
        <dbReference type="EMBL" id="KAA1104301.1"/>
    </source>
</evidence>
<evidence type="ECO:0000313" key="2">
    <source>
        <dbReference type="EMBL" id="KAA1068629.1"/>
    </source>
</evidence>
<evidence type="ECO:0008006" key="6">
    <source>
        <dbReference type="Google" id="ProtNLM"/>
    </source>
</evidence>
<organism evidence="2 5">
    <name type="scientific">Puccinia graminis f. sp. tritici</name>
    <dbReference type="NCBI Taxonomy" id="56615"/>
    <lineage>
        <taxon>Eukaryota</taxon>
        <taxon>Fungi</taxon>
        <taxon>Dikarya</taxon>
        <taxon>Basidiomycota</taxon>
        <taxon>Pucciniomycotina</taxon>
        <taxon>Pucciniomycetes</taxon>
        <taxon>Pucciniales</taxon>
        <taxon>Pucciniaceae</taxon>
        <taxon>Puccinia</taxon>
    </lineage>
</organism>
<protein>
    <recommendedName>
        <fullName evidence="6">TNFR-Cys domain-containing protein</fullName>
    </recommendedName>
</protein>
<reference evidence="4 5" key="1">
    <citation type="submission" date="2019-05" db="EMBL/GenBank/DDBJ databases">
        <title>Emergence of the Ug99 lineage of the wheat stem rust pathogen through somatic hybridization.</title>
        <authorList>
            <person name="Li F."/>
            <person name="Upadhyaya N.M."/>
            <person name="Sperschneider J."/>
            <person name="Matny O."/>
            <person name="Nguyen-Phuc H."/>
            <person name="Mago R."/>
            <person name="Raley C."/>
            <person name="Miller M.E."/>
            <person name="Silverstein K.A.T."/>
            <person name="Henningsen E."/>
            <person name="Hirsch C.D."/>
            <person name="Visser B."/>
            <person name="Pretorius Z.A."/>
            <person name="Steffenson B.J."/>
            <person name="Schwessinger B."/>
            <person name="Dodds P.N."/>
            <person name="Figueroa M."/>
        </authorList>
    </citation>
    <scope>NUCLEOTIDE SEQUENCE [LARGE SCALE GENOMIC DNA]</scope>
    <source>
        <strain evidence="3">21-0</strain>
        <strain evidence="2 5">Ug99</strain>
    </source>
</reference>
<evidence type="ECO:0000256" key="1">
    <source>
        <dbReference type="SAM" id="SignalP"/>
    </source>
</evidence>
<comment type="caution">
    <text evidence="2">The sequence shown here is derived from an EMBL/GenBank/DDBJ whole genome shotgun (WGS) entry which is preliminary data.</text>
</comment>
<gene>
    <name evidence="3" type="ORF">PGT21_018529</name>
    <name evidence="2" type="ORF">PGTUg99_034360</name>
</gene>
<keyword evidence="1" id="KW-0732">Signal</keyword>
<dbReference type="EMBL" id="VSWC01000041">
    <property type="protein sequence ID" value="KAA1104301.1"/>
    <property type="molecule type" value="Genomic_DNA"/>
</dbReference>
<dbReference type="Proteomes" id="UP000324748">
    <property type="component" value="Unassembled WGS sequence"/>
</dbReference>
<evidence type="ECO:0000313" key="4">
    <source>
        <dbReference type="Proteomes" id="UP000324748"/>
    </source>
</evidence>
<proteinExistence type="predicted"/>
<keyword evidence="4" id="KW-1185">Reference proteome</keyword>
<evidence type="ECO:0000313" key="5">
    <source>
        <dbReference type="Proteomes" id="UP000325313"/>
    </source>
</evidence>
<dbReference type="AlphaFoldDB" id="A0A5B0LX74"/>
<dbReference type="EMBL" id="VDEP01000505">
    <property type="protein sequence ID" value="KAA1068629.1"/>
    <property type="molecule type" value="Genomic_DNA"/>
</dbReference>
<feature type="signal peptide" evidence="1">
    <location>
        <begin position="1"/>
        <end position="24"/>
    </location>
</feature>